<name>A0A9P7I520_9HYPO</name>
<evidence type="ECO:0000259" key="2">
    <source>
        <dbReference type="PROSITE" id="PS50280"/>
    </source>
</evidence>
<dbReference type="SMART" id="SM00317">
    <property type="entry name" value="SET"/>
    <property type="match status" value="1"/>
</dbReference>
<dbReference type="Pfam" id="PF00856">
    <property type="entry name" value="SET"/>
    <property type="match status" value="1"/>
</dbReference>
<dbReference type="PANTHER" id="PTHR47332">
    <property type="entry name" value="SET DOMAIN-CONTAINING PROTEIN 5"/>
    <property type="match status" value="1"/>
</dbReference>
<dbReference type="InterPro" id="IPR046341">
    <property type="entry name" value="SET_dom_sf"/>
</dbReference>
<evidence type="ECO:0000313" key="4">
    <source>
        <dbReference type="Proteomes" id="UP000750502"/>
    </source>
</evidence>
<dbReference type="AlphaFoldDB" id="A0A9P7I520"/>
<dbReference type="EMBL" id="JADFTT010000068">
    <property type="protein sequence ID" value="KAG5769845.1"/>
    <property type="molecule type" value="Genomic_DNA"/>
</dbReference>
<protein>
    <recommendedName>
        <fullName evidence="2">SET domain-containing protein</fullName>
    </recommendedName>
</protein>
<organism evidence="3 4">
    <name type="scientific">Fusarium xylarioides</name>
    <dbReference type="NCBI Taxonomy" id="221167"/>
    <lineage>
        <taxon>Eukaryota</taxon>
        <taxon>Fungi</taxon>
        <taxon>Dikarya</taxon>
        <taxon>Ascomycota</taxon>
        <taxon>Pezizomycotina</taxon>
        <taxon>Sordariomycetes</taxon>
        <taxon>Hypocreomycetidae</taxon>
        <taxon>Hypocreales</taxon>
        <taxon>Nectriaceae</taxon>
        <taxon>Fusarium</taxon>
        <taxon>Fusarium fujikuroi species complex</taxon>
    </lineage>
</organism>
<reference evidence="3" key="2">
    <citation type="submission" date="2020-10" db="EMBL/GenBank/DDBJ databases">
        <authorList>
            <person name="Peck L.D."/>
            <person name="Nowell R.W."/>
            <person name="Flood J."/>
            <person name="Ryan M.J."/>
            <person name="Barraclough T.G."/>
        </authorList>
    </citation>
    <scope>NUCLEOTIDE SEQUENCE</scope>
    <source>
        <strain evidence="3">IMI 127659i</strain>
    </source>
</reference>
<feature type="compositionally biased region" description="Low complexity" evidence="1">
    <location>
        <begin position="115"/>
        <end position="130"/>
    </location>
</feature>
<dbReference type="PROSITE" id="PS50280">
    <property type="entry name" value="SET"/>
    <property type="match status" value="1"/>
</dbReference>
<proteinExistence type="predicted"/>
<feature type="domain" description="SET" evidence="2">
    <location>
        <begin position="199"/>
        <end position="335"/>
    </location>
</feature>
<reference evidence="3" key="1">
    <citation type="journal article" date="2020" name="bioRxiv">
        <title>Historical genomics reveals the evolutionary mechanisms behind multiple outbreaks of the host-specific coffee wilt pathogen Fusarium xylarioides.</title>
        <authorList>
            <person name="Peck D."/>
            <person name="Nowell R.W."/>
            <person name="Flood J."/>
            <person name="Ryan M.J."/>
            <person name="Barraclough T.G."/>
        </authorList>
    </citation>
    <scope>NUCLEOTIDE SEQUENCE</scope>
    <source>
        <strain evidence="3">IMI 127659i</strain>
    </source>
</reference>
<dbReference type="Gene3D" id="2.170.270.10">
    <property type="entry name" value="SET domain"/>
    <property type="match status" value="1"/>
</dbReference>
<sequence length="391" mass="43669">MGDNVSQPPDEPVLGPTLASSSIEDIPTLDLLVKLELDRGSDGTKPCDDKETEVQTLPNYTTPRINTLCYITEAHPEKDALSGSIADDVHLPHSDETPQDHEQGLFDDIATEYGDTSGSEPDFSSSSEFDFGSDDENEETTDDLIRYVTAHRDEPFEYVYRFPPVKPLEPIESPELTAMKPAGLPLTPSATTDVLFRNEFFIVRRSFIAGWGAFAVKDLEVGDKILVERPLFTADNNTLYKEFDKLDQASQDIALGLHANSYCKFQSIKAVWTTNCFSTGVWDEAGLFPIASRFNHTCHPRQTVEYHYNKGDEVLEMEVKATIIKEGEELTISYGYVAVEDALDGQKRMREGRGDQKGTYGEWHVALLGFDTAELVLVPEFETELTLLAYV</sequence>
<feature type="region of interest" description="Disordered" evidence="1">
    <location>
        <begin position="1"/>
        <end position="22"/>
    </location>
</feature>
<feature type="region of interest" description="Disordered" evidence="1">
    <location>
        <begin position="111"/>
        <end position="140"/>
    </location>
</feature>
<accession>A0A9P7I520</accession>
<dbReference type="OrthoDB" id="3180714at2759"/>
<dbReference type="SUPFAM" id="SSF82199">
    <property type="entry name" value="SET domain"/>
    <property type="match status" value="1"/>
</dbReference>
<evidence type="ECO:0000313" key="3">
    <source>
        <dbReference type="EMBL" id="KAG5769845.1"/>
    </source>
</evidence>
<comment type="caution">
    <text evidence="3">The sequence shown here is derived from an EMBL/GenBank/DDBJ whole genome shotgun (WGS) entry which is preliminary data.</text>
</comment>
<evidence type="ECO:0000256" key="1">
    <source>
        <dbReference type="SAM" id="MobiDB-lite"/>
    </source>
</evidence>
<dbReference type="CDD" id="cd20071">
    <property type="entry name" value="SET_SMYD"/>
    <property type="match status" value="1"/>
</dbReference>
<gene>
    <name evidence="3" type="ORF">H9Q72_003040</name>
</gene>
<dbReference type="PANTHER" id="PTHR47332:SF2">
    <property type="entry name" value="SET-6"/>
    <property type="match status" value="1"/>
</dbReference>
<dbReference type="InterPro" id="IPR001214">
    <property type="entry name" value="SET_dom"/>
</dbReference>
<keyword evidence="4" id="KW-1185">Reference proteome</keyword>
<feature type="compositionally biased region" description="Acidic residues" evidence="1">
    <location>
        <begin position="131"/>
        <end position="140"/>
    </location>
</feature>
<dbReference type="Proteomes" id="UP000750502">
    <property type="component" value="Unassembled WGS sequence"/>
</dbReference>
<dbReference type="InterPro" id="IPR053185">
    <property type="entry name" value="SET_domain_protein"/>
</dbReference>